<keyword evidence="3" id="KW-1185">Reference proteome</keyword>
<dbReference type="EMBL" id="JAAAJA010001317">
    <property type="protein sequence ID" value="KAG0247572.1"/>
    <property type="molecule type" value="Genomic_DNA"/>
</dbReference>
<feature type="region of interest" description="Disordered" evidence="1">
    <location>
        <begin position="165"/>
        <end position="195"/>
    </location>
</feature>
<proteinExistence type="predicted"/>
<feature type="compositionally biased region" description="Acidic residues" evidence="1">
    <location>
        <begin position="183"/>
        <end position="195"/>
    </location>
</feature>
<protein>
    <submittedName>
        <fullName evidence="2">Uncharacterized protein</fullName>
    </submittedName>
</protein>
<dbReference type="AlphaFoldDB" id="A0A9P6PJ56"/>
<organism evidence="2 3">
    <name type="scientific">Mortierella polycephala</name>
    <dbReference type="NCBI Taxonomy" id="41804"/>
    <lineage>
        <taxon>Eukaryota</taxon>
        <taxon>Fungi</taxon>
        <taxon>Fungi incertae sedis</taxon>
        <taxon>Mucoromycota</taxon>
        <taxon>Mortierellomycotina</taxon>
        <taxon>Mortierellomycetes</taxon>
        <taxon>Mortierellales</taxon>
        <taxon>Mortierellaceae</taxon>
        <taxon>Mortierella</taxon>
    </lineage>
</organism>
<evidence type="ECO:0000313" key="3">
    <source>
        <dbReference type="Proteomes" id="UP000726737"/>
    </source>
</evidence>
<dbReference type="OrthoDB" id="5340906at2759"/>
<feature type="non-terminal residue" evidence="2">
    <location>
        <position position="1"/>
    </location>
</feature>
<name>A0A9P6PJ56_9FUNG</name>
<comment type="caution">
    <text evidence="2">The sequence shown here is derived from an EMBL/GenBank/DDBJ whole genome shotgun (WGS) entry which is preliminary data.</text>
</comment>
<reference evidence="2" key="1">
    <citation type="journal article" date="2020" name="Fungal Divers.">
        <title>Resolving the Mortierellaceae phylogeny through synthesis of multi-gene phylogenetics and phylogenomics.</title>
        <authorList>
            <person name="Vandepol N."/>
            <person name="Liber J."/>
            <person name="Desiro A."/>
            <person name="Na H."/>
            <person name="Kennedy M."/>
            <person name="Barry K."/>
            <person name="Grigoriev I.V."/>
            <person name="Miller A.N."/>
            <person name="O'Donnell K."/>
            <person name="Stajich J.E."/>
            <person name="Bonito G."/>
        </authorList>
    </citation>
    <scope>NUCLEOTIDE SEQUENCE</scope>
    <source>
        <strain evidence="2">KOD948</strain>
    </source>
</reference>
<sequence length="451" mass="51932">MVYPLYYGEIKFSMVISGLDPYFTKFGNPALWHPNHFAIQPSAYSTDSFIDGLEKIGARGKGSIPTYAKKCVRFLKTAEGKRVLTHANDVLQLRLQNQRKTFAEKQLLLGNDQALYDNLTEQFSGGEEPDTQLHDDVSCEEEDVKGDEDLYSTEGSCIEQQFDEVQEDQSQKHHLPKTLEELSGQEEDDDEDDDDQEEILDLENFATRSIDSPRKKRRTVKTRLLLSPLHSFMVDIDDRWLKKKFEEEDWREICSKWPKVSDLPESVKDYIQTFEEITDLEGMSDALRIRPEDVDQRIVHRCLEDWLDIFKSEPSPFTIAASLSESYWQNEAWGFLRKLTNGVPDCIMLPGDVAGIESKKRQNRKKSGENNQSRVRMGKRGDIFWRSFHEPAKDWAVVEAAKTWDPFSTKYITESTSKLPRQLHDILMSRTDEVGGSKMMRSVVVPGLIIG</sequence>
<evidence type="ECO:0000256" key="1">
    <source>
        <dbReference type="SAM" id="MobiDB-lite"/>
    </source>
</evidence>
<evidence type="ECO:0000313" key="2">
    <source>
        <dbReference type="EMBL" id="KAG0247572.1"/>
    </source>
</evidence>
<dbReference type="Proteomes" id="UP000726737">
    <property type="component" value="Unassembled WGS sequence"/>
</dbReference>
<accession>A0A9P6PJ56</accession>
<gene>
    <name evidence="2" type="ORF">BG011_001271</name>
</gene>